<dbReference type="EMBL" id="JAQAGZ010000003">
    <property type="protein sequence ID" value="MCZ8511977.1"/>
    <property type="molecule type" value="Genomic_DNA"/>
</dbReference>
<feature type="domain" description="HTH marR-type" evidence="4">
    <location>
        <begin position="1"/>
        <end position="133"/>
    </location>
</feature>
<dbReference type="PANTHER" id="PTHR42756">
    <property type="entry name" value="TRANSCRIPTIONAL REGULATOR, MARR"/>
    <property type="match status" value="1"/>
</dbReference>
<dbReference type="Proteomes" id="UP001527882">
    <property type="component" value="Unassembled WGS sequence"/>
</dbReference>
<evidence type="ECO:0000256" key="3">
    <source>
        <dbReference type="ARBA" id="ARBA00023163"/>
    </source>
</evidence>
<evidence type="ECO:0000256" key="2">
    <source>
        <dbReference type="ARBA" id="ARBA00023125"/>
    </source>
</evidence>
<keyword evidence="1" id="KW-0805">Transcription regulation</keyword>
<evidence type="ECO:0000259" key="4">
    <source>
        <dbReference type="PROSITE" id="PS50995"/>
    </source>
</evidence>
<organism evidence="5 6">
    <name type="scientific">Paenibacillus gyeongsangnamensis</name>
    <dbReference type="NCBI Taxonomy" id="3388067"/>
    <lineage>
        <taxon>Bacteria</taxon>
        <taxon>Bacillati</taxon>
        <taxon>Bacillota</taxon>
        <taxon>Bacilli</taxon>
        <taxon>Bacillales</taxon>
        <taxon>Paenibacillaceae</taxon>
        <taxon>Paenibacillus</taxon>
    </lineage>
</organism>
<keyword evidence="3" id="KW-0804">Transcription</keyword>
<dbReference type="InterPro" id="IPR036388">
    <property type="entry name" value="WH-like_DNA-bd_sf"/>
</dbReference>
<evidence type="ECO:0000313" key="6">
    <source>
        <dbReference type="Proteomes" id="UP001527882"/>
    </source>
</evidence>
<dbReference type="Pfam" id="PF01047">
    <property type="entry name" value="MarR"/>
    <property type="match status" value="1"/>
</dbReference>
<gene>
    <name evidence="5" type="ORF">O9H85_05970</name>
</gene>
<dbReference type="InterPro" id="IPR000835">
    <property type="entry name" value="HTH_MarR-typ"/>
</dbReference>
<dbReference type="PRINTS" id="PR00598">
    <property type="entry name" value="HTHMARR"/>
</dbReference>
<protein>
    <submittedName>
        <fullName evidence="5">MarR family transcriptional regulator</fullName>
    </submittedName>
</protein>
<dbReference type="RefSeq" id="WP_269880368.1">
    <property type="nucleotide sequence ID" value="NZ_JAQAGZ010000003.1"/>
</dbReference>
<dbReference type="PANTHER" id="PTHR42756:SF1">
    <property type="entry name" value="TRANSCRIPTIONAL REPRESSOR OF EMRAB OPERON"/>
    <property type="match status" value="1"/>
</dbReference>
<evidence type="ECO:0000256" key="1">
    <source>
        <dbReference type="ARBA" id="ARBA00023015"/>
    </source>
</evidence>
<evidence type="ECO:0000313" key="5">
    <source>
        <dbReference type="EMBL" id="MCZ8511977.1"/>
    </source>
</evidence>
<accession>A0ABT4Q527</accession>
<keyword evidence="6" id="KW-1185">Reference proteome</keyword>
<dbReference type="InterPro" id="IPR036390">
    <property type="entry name" value="WH_DNA-bd_sf"/>
</dbReference>
<dbReference type="SMART" id="SM00347">
    <property type="entry name" value="HTH_MARR"/>
    <property type="match status" value="1"/>
</dbReference>
<proteinExistence type="predicted"/>
<name>A0ABT4Q527_9BACL</name>
<dbReference type="PROSITE" id="PS50995">
    <property type="entry name" value="HTH_MARR_2"/>
    <property type="match status" value="1"/>
</dbReference>
<comment type="caution">
    <text evidence="5">The sequence shown here is derived from an EMBL/GenBank/DDBJ whole genome shotgun (WGS) entry which is preliminary data.</text>
</comment>
<dbReference type="SUPFAM" id="SSF46785">
    <property type="entry name" value="Winged helix' DNA-binding domain"/>
    <property type="match status" value="1"/>
</dbReference>
<keyword evidence="2" id="KW-0238">DNA-binding</keyword>
<sequence>MERRLAAMDRFIQRMLLAARRWPSDMELSKQQLFLLKTLLDRSRATVGELAEQLSLSPSATTIAVSRLANLGLIERTRDESDRRLVWLQLTEDGKRKMLKFKAERDELLLGMLSRLTDEETDRLFELFEKMTNGFTKGSQEERSTT</sequence>
<dbReference type="Gene3D" id="1.10.10.10">
    <property type="entry name" value="Winged helix-like DNA-binding domain superfamily/Winged helix DNA-binding domain"/>
    <property type="match status" value="1"/>
</dbReference>
<reference evidence="5 6" key="1">
    <citation type="submission" date="2022-12" db="EMBL/GenBank/DDBJ databases">
        <title>Draft genome sequence of Paenibacillus sp. dW9.</title>
        <authorList>
            <person name="Choi E.-W."/>
            <person name="Kim D.-U."/>
        </authorList>
    </citation>
    <scope>NUCLEOTIDE SEQUENCE [LARGE SCALE GENOMIC DNA]</scope>
    <source>
        <strain evidence="6">dW9</strain>
    </source>
</reference>